<accession>A0A0A8YWG2</accession>
<organism evidence="1">
    <name type="scientific">Arundo donax</name>
    <name type="common">Giant reed</name>
    <name type="synonym">Donax arundinaceus</name>
    <dbReference type="NCBI Taxonomy" id="35708"/>
    <lineage>
        <taxon>Eukaryota</taxon>
        <taxon>Viridiplantae</taxon>
        <taxon>Streptophyta</taxon>
        <taxon>Embryophyta</taxon>
        <taxon>Tracheophyta</taxon>
        <taxon>Spermatophyta</taxon>
        <taxon>Magnoliopsida</taxon>
        <taxon>Liliopsida</taxon>
        <taxon>Poales</taxon>
        <taxon>Poaceae</taxon>
        <taxon>PACMAD clade</taxon>
        <taxon>Arundinoideae</taxon>
        <taxon>Arundineae</taxon>
        <taxon>Arundo</taxon>
    </lineage>
</organism>
<dbReference type="AlphaFoldDB" id="A0A0A8YWG2"/>
<sequence length="63" mass="7182">MHGGGHGDRQEEVVKTHMELLRARSGELREGVEMFDCVLDEVFDEVIRGRNEMLGILRDKALT</sequence>
<reference evidence="1" key="1">
    <citation type="submission" date="2014-09" db="EMBL/GenBank/DDBJ databases">
        <authorList>
            <person name="Magalhaes I.L.F."/>
            <person name="Oliveira U."/>
            <person name="Santos F.R."/>
            <person name="Vidigal T.H.D.A."/>
            <person name="Brescovit A.D."/>
            <person name="Santos A.J."/>
        </authorList>
    </citation>
    <scope>NUCLEOTIDE SEQUENCE</scope>
    <source>
        <tissue evidence="1">Shoot tissue taken approximately 20 cm above the soil surface</tissue>
    </source>
</reference>
<evidence type="ECO:0000313" key="1">
    <source>
        <dbReference type="EMBL" id="JAD26942.1"/>
    </source>
</evidence>
<protein>
    <submittedName>
        <fullName evidence="1">Uncharacterized protein</fullName>
    </submittedName>
</protein>
<dbReference type="EMBL" id="GBRH01270953">
    <property type="protein sequence ID" value="JAD26942.1"/>
    <property type="molecule type" value="Transcribed_RNA"/>
</dbReference>
<reference evidence="1" key="2">
    <citation type="journal article" date="2015" name="Data Brief">
        <title>Shoot transcriptome of the giant reed, Arundo donax.</title>
        <authorList>
            <person name="Barrero R.A."/>
            <person name="Guerrero F.D."/>
            <person name="Moolhuijzen P."/>
            <person name="Goolsby J.A."/>
            <person name="Tidwell J."/>
            <person name="Bellgard S.E."/>
            <person name="Bellgard M.I."/>
        </authorList>
    </citation>
    <scope>NUCLEOTIDE SEQUENCE</scope>
    <source>
        <tissue evidence="1">Shoot tissue taken approximately 20 cm above the soil surface</tissue>
    </source>
</reference>
<name>A0A0A8YWG2_ARUDO</name>
<proteinExistence type="predicted"/>